<protein>
    <submittedName>
        <fullName evidence="2">Uncharacterized protein</fullName>
    </submittedName>
</protein>
<name>A0A6P1MFX2_9FIRM</name>
<gene>
    <name evidence="2" type="ORF">Ami3637_09735</name>
</gene>
<evidence type="ECO:0000313" key="3">
    <source>
        <dbReference type="Proteomes" id="UP000463883"/>
    </source>
</evidence>
<proteinExistence type="predicted"/>
<dbReference type="KEGG" id="amic:Ami3637_09735"/>
<evidence type="ECO:0000256" key="1">
    <source>
        <dbReference type="SAM" id="MobiDB-lite"/>
    </source>
</evidence>
<dbReference type="AlphaFoldDB" id="A0A6P1MFX2"/>
<dbReference type="RefSeq" id="WP_162362409.1">
    <property type="nucleotide sequence ID" value="NZ_CP047591.1"/>
</dbReference>
<keyword evidence="3" id="KW-1185">Reference proteome</keyword>
<reference evidence="2 3" key="1">
    <citation type="submission" date="2020-01" db="EMBL/GenBank/DDBJ databases">
        <title>Genomic analysis of Aminipila sp. CBA3637.</title>
        <authorList>
            <person name="Kim Y.B."/>
            <person name="Roh S.W."/>
        </authorList>
    </citation>
    <scope>NUCLEOTIDE SEQUENCE [LARGE SCALE GENOMIC DNA]</scope>
    <source>
        <strain evidence="2 3">CBA3637</strain>
    </source>
</reference>
<dbReference type="EMBL" id="CP047591">
    <property type="protein sequence ID" value="QHI72641.1"/>
    <property type="molecule type" value="Genomic_DNA"/>
</dbReference>
<feature type="region of interest" description="Disordered" evidence="1">
    <location>
        <begin position="19"/>
        <end position="38"/>
    </location>
</feature>
<organism evidence="2 3">
    <name type="scientific">Aminipila terrae</name>
    <dbReference type="NCBI Taxonomy" id="2697030"/>
    <lineage>
        <taxon>Bacteria</taxon>
        <taxon>Bacillati</taxon>
        <taxon>Bacillota</taxon>
        <taxon>Clostridia</taxon>
        <taxon>Peptostreptococcales</taxon>
        <taxon>Anaerovoracaceae</taxon>
        <taxon>Aminipila</taxon>
    </lineage>
</organism>
<sequence length="75" mass="8400">MDKQIKQLKVSEDKLSVSQLSVDSGKKRNEKSNNTLSPVRRFDEFIPRGEQAEKPSAGIYSLAMDEEGKPAISFD</sequence>
<dbReference type="Proteomes" id="UP000463883">
    <property type="component" value="Chromosome"/>
</dbReference>
<evidence type="ECO:0000313" key="2">
    <source>
        <dbReference type="EMBL" id="QHI72641.1"/>
    </source>
</evidence>
<accession>A0A6P1MFX2</accession>